<feature type="transmembrane region" description="Helical" evidence="7">
    <location>
        <begin position="84"/>
        <end position="104"/>
    </location>
</feature>
<keyword evidence="9" id="KW-0762">Sugar transport</keyword>
<feature type="domain" description="ABC transmembrane type-1" evidence="8">
    <location>
        <begin position="1"/>
        <end position="153"/>
    </location>
</feature>
<evidence type="ECO:0000256" key="1">
    <source>
        <dbReference type="ARBA" id="ARBA00004651"/>
    </source>
</evidence>
<evidence type="ECO:0000256" key="5">
    <source>
        <dbReference type="ARBA" id="ARBA00022989"/>
    </source>
</evidence>
<evidence type="ECO:0000256" key="4">
    <source>
        <dbReference type="ARBA" id="ARBA00022692"/>
    </source>
</evidence>
<evidence type="ECO:0000256" key="6">
    <source>
        <dbReference type="ARBA" id="ARBA00023136"/>
    </source>
</evidence>
<dbReference type="EMBL" id="VSSQ01081417">
    <property type="protein sequence ID" value="MPN30339.1"/>
    <property type="molecule type" value="Genomic_DNA"/>
</dbReference>
<dbReference type="AlphaFoldDB" id="A0A645GX42"/>
<accession>A0A645GX42</accession>
<dbReference type="InterPro" id="IPR035906">
    <property type="entry name" value="MetI-like_sf"/>
</dbReference>
<keyword evidence="2" id="KW-0813">Transport</keyword>
<protein>
    <submittedName>
        <fullName evidence="9">Putative multiple-sugar transport system permease YteP</fullName>
    </submittedName>
</protein>
<dbReference type="Pfam" id="PF00528">
    <property type="entry name" value="BPD_transp_1"/>
    <property type="match status" value="1"/>
</dbReference>
<comment type="subcellular location">
    <subcellularLocation>
        <location evidence="1">Cell membrane</location>
        <topology evidence="1">Multi-pass membrane protein</topology>
    </subcellularLocation>
</comment>
<keyword evidence="5 7" id="KW-1133">Transmembrane helix</keyword>
<sequence length="161" mass="17600">MPTGLFNSIIMLFGGKSIDFLARFDTVLPAVAAVEGWQYIGIYMIIFYSALISISDEIIEAARIDGAREFQILCRIRIPNIKNVIGLSLILSIVGALRGFASIMNLTKGGPSNRSEILSTYLYKTAFTNMKIGYGSAIAVVIMAISLICVYAVNRSTSMRD</sequence>
<dbReference type="PANTHER" id="PTHR30193:SF41">
    <property type="entry name" value="DIACETYLCHITOBIOSE UPTAKE SYSTEM PERMEASE PROTEIN NGCF"/>
    <property type="match status" value="1"/>
</dbReference>
<dbReference type="CDD" id="cd06261">
    <property type="entry name" value="TM_PBP2"/>
    <property type="match status" value="1"/>
</dbReference>
<dbReference type="GO" id="GO:0005886">
    <property type="term" value="C:plasma membrane"/>
    <property type="evidence" value="ECO:0007669"/>
    <property type="project" value="UniProtKB-SubCell"/>
</dbReference>
<evidence type="ECO:0000256" key="7">
    <source>
        <dbReference type="SAM" id="Phobius"/>
    </source>
</evidence>
<evidence type="ECO:0000259" key="8">
    <source>
        <dbReference type="PROSITE" id="PS50928"/>
    </source>
</evidence>
<dbReference type="PANTHER" id="PTHR30193">
    <property type="entry name" value="ABC TRANSPORTER PERMEASE PROTEIN"/>
    <property type="match status" value="1"/>
</dbReference>
<evidence type="ECO:0000256" key="2">
    <source>
        <dbReference type="ARBA" id="ARBA00022448"/>
    </source>
</evidence>
<dbReference type="InterPro" id="IPR051393">
    <property type="entry name" value="ABC_transporter_permease"/>
</dbReference>
<dbReference type="PROSITE" id="PS50928">
    <property type="entry name" value="ABC_TM1"/>
    <property type="match status" value="1"/>
</dbReference>
<comment type="caution">
    <text evidence="9">The sequence shown here is derived from an EMBL/GenBank/DDBJ whole genome shotgun (WGS) entry which is preliminary data.</text>
</comment>
<gene>
    <name evidence="9" type="primary">yteP_23</name>
    <name evidence="9" type="ORF">SDC9_177810</name>
</gene>
<keyword evidence="3" id="KW-1003">Cell membrane</keyword>
<keyword evidence="4 7" id="KW-0812">Transmembrane</keyword>
<dbReference type="GO" id="GO:0055085">
    <property type="term" value="P:transmembrane transport"/>
    <property type="evidence" value="ECO:0007669"/>
    <property type="project" value="InterPro"/>
</dbReference>
<organism evidence="9">
    <name type="scientific">bioreactor metagenome</name>
    <dbReference type="NCBI Taxonomy" id="1076179"/>
    <lineage>
        <taxon>unclassified sequences</taxon>
        <taxon>metagenomes</taxon>
        <taxon>ecological metagenomes</taxon>
    </lineage>
</organism>
<feature type="transmembrane region" description="Helical" evidence="7">
    <location>
        <begin position="132"/>
        <end position="153"/>
    </location>
</feature>
<reference evidence="9" key="1">
    <citation type="submission" date="2019-08" db="EMBL/GenBank/DDBJ databases">
        <authorList>
            <person name="Kucharzyk K."/>
            <person name="Murdoch R.W."/>
            <person name="Higgins S."/>
            <person name="Loffler F."/>
        </authorList>
    </citation>
    <scope>NUCLEOTIDE SEQUENCE</scope>
</reference>
<evidence type="ECO:0000256" key="3">
    <source>
        <dbReference type="ARBA" id="ARBA00022475"/>
    </source>
</evidence>
<evidence type="ECO:0000313" key="9">
    <source>
        <dbReference type="EMBL" id="MPN30339.1"/>
    </source>
</evidence>
<feature type="transmembrane region" description="Helical" evidence="7">
    <location>
        <begin position="36"/>
        <end position="54"/>
    </location>
</feature>
<proteinExistence type="predicted"/>
<dbReference type="Gene3D" id="1.10.3720.10">
    <property type="entry name" value="MetI-like"/>
    <property type="match status" value="1"/>
</dbReference>
<name>A0A645GX42_9ZZZZ</name>
<dbReference type="InterPro" id="IPR000515">
    <property type="entry name" value="MetI-like"/>
</dbReference>
<keyword evidence="6 7" id="KW-0472">Membrane</keyword>
<dbReference type="SUPFAM" id="SSF161098">
    <property type="entry name" value="MetI-like"/>
    <property type="match status" value="1"/>
</dbReference>